<feature type="region of interest" description="Disordered" evidence="1">
    <location>
        <begin position="83"/>
        <end position="109"/>
    </location>
</feature>
<name>A0A4D9DK81_9SAUR</name>
<accession>A0A4D9DK81</accession>
<evidence type="ECO:0000256" key="1">
    <source>
        <dbReference type="SAM" id="MobiDB-lite"/>
    </source>
</evidence>
<comment type="caution">
    <text evidence="2">The sequence shown here is derived from an EMBL/GenBank/DDBJ whole genome shotgun (WGS) entry which is preliminary data.</text>
</comment>
<keyword evidence="3" id="KW-1185">Reference proteome</keyword>
<gene>
    <name evidence="2" type="ORF">DR999_PMT20424</name>
</gene>
<dbReference type="Proteomes" id="UP000297703">
    <property type="component" value="Unassembled WGS sequence"/>
</dbReference>
<dbReference type="EMBL" id="QXTE01000466">
    <property type="protein sequence ID" value="TFJ97710.1"/>
    <property type="molecule type" value="Genomic_DNA"/>
</dbReference>
<evidence type="ECO:0000313" key="2">
    <source>
        <dbReference type="EMBL" id="TFJ97710.1"/>
    </source>
</evidence>
<dbReference type="AlphaFoldDB" id="A0A4D9DK81"/>
<proteinExistence type="predicted"/>
<sequence>MWKISVTQLKSFGLIYLCLAVENNSPSSSSFGSYWQGLVKWLLVACCRSYGLFNVICGILLDVKVQEQSDGFFVALNKHTRPKSSLQHPMHRGKGHQGGSRLITVNGWE</sequence>
<reference evidence="2 3" key="2">
    <citation type="submission" date="2019-04" db="EMBL/GenBank/DDBJ databases">
        <title>The genome sequence of big-headed turtle.</title>
        <authorList>
            <person name="Gong S."/>
        </authorList>
    </citation>
    <scope>NUCLEOTIDE SEQUENCE [LARGE SCALE GENOMIC DNA]</scope>
    <source>
        <strain evidence="2">DO16091913</strain>
        <tissue evidence="2">Muscle</tissue>
    </source>
</reference>
<protein>
    <submittedName>
        <fullName evidence="2">Butyrophilin subfamily 1 member A1-like</fullName>
    </submittedName>
</protein>
<organism evidence="2 3">
    <name type="scientific">Platysternon megacephalum</name>
    <name type="common">big-headed turtle</name>
    <dbReference type="NCBI Taxonomy" id="55544"/>
    <lineage>
        <taxon>Eukaryota</taxon>
        <taxon>Metazoa</taxon>
        <taxon>Chordata</taxon>
        <taxon>Craniata</taxon>
        <taxon>Vertebrata</taxon>
        <taxon>Euteleostomi</taxon>
        <taxon>Archelosauria</taxon>
        <taxon>Testudinata</taxon>
        <taxon>Testudines</taxon>
        <taxon>Cryptodira</taxon>
        <taxon>Durocryptodira</taxon>
        <taxon>Testudinoidea</taxon>
        <taxon>Platysternidae</taxon>
        <taxon>Platysternon</taxon>
    </lineage>
</organism>
<evidence type="ECO:0000313" key="3">
    <source>
        <dbReference type="Proteomes" id="UP000297703"/>
    </source>
</evidence>
<reference evidence="2 3" key="1">
    <citation type="submission" date="2019-04" db="EMBL/GenBank/DDBJ databases">
        <title>Draft genome of the big-headed turtle Platysternon megacephalum.</title>
        <authorList>
            <person name="Gong S."/>
        </authorList>
    </citation>
    <scope>NUCLEOTIDE SEQUENCE [LARGE SCALE GENOMIC DNA]</scope>
    <source>
        <strain evidence="2">DO16091913</strain>
        <tissue evidence="2">Muscle</tissue>
    </source>
</reference>